<sequence length="270" mass="31600">MKIINSSFSNVSFLVSSSILPISSNKSSFLFSGLPEKFSHQFMGSGHRCVAEKNLMKSFALILRKERKKHTLPTREVPFLKPFGDSGLIRYGYVSSLFSHSRYSSLSTLHRFRRQNRLSYVFGRRRWSLYSSSATFLKQNLMFKHILSSSNCTFKSTPLDLVFNAFPGHVYNRFLFFGVERVCPTLEVRSLRLRGRLLRVPFELAPSRQATLALRWIFSSVKEGRGFSFVRRLAEELFYLSERKESKSEKKRDDMHRMVESYRAFSHIRW</sequence>
<proteinExistence type="inferred from homology"/>
<dbReference type="GO" id="GO:1990904">
    <property type="term" value="C:ribonucleoprotein complex"/>
    <property type="evidence" value="ECO:0007669"/>
    <property type="project" value="UniProtKB-KW"/>
</dbReference>
<evidence type="ECO:0000256" key="1">
    <source>
        <dbReference type="ARBA" id="ARBA00007151"/>
    </source>
</evidence>
<accession>A0A348G6L6</accession>
<dbReference type="Gene3D" id="1.10.455.10">
    <property type="entry name" value="Ribosomal protein S7 domain"/>
    <property type="match status" value="1"/>
</dbReference>
<name>A0A348G6L6_9CRYP</name>
<dbReference type="Pfam" id="PF00177">
    <property type="entry name" value="Ribosomal_S7"/>
    <property type="match status" value="1"/>
</dbReference>
<protein>
    <submittedName>
        <fullName evidence="5">Ribosomal protein S7</fullName>
    </submittedName>
</protein>
<dbReference type="GO" id="GO:0005840">
    <property type="term" value="C:ribosome"/>
    <property type="evidence" value="ECO:0007669"/>
    <property type="project" value="UniProtKB-KW"/>
</dbReference>
<evidence type="ECO:0000256" key="2">
    <source>
        <dbReference type="ARBA" id="ARBA00022980"/>
    </source>
</evidence>
<comment type="similarity">
    <text evidence="1">Belongs to the universal ribosomal protein uS7 family.</text>
</comment>
<keyword evidence="3" id="KW-0687">Ribonucleoprotein</keyword>
<evidence type="ECO:0000256" key="3">
    <source>
        <dbReference type="ARBA" id="ARBA00023274"/>
    </source>
</evidence>
<evidence type="ECO:0000313" key="5">
    <source>
        <dbReference type="EMBL" id="BBF98313.1"/>
    </source>
</evidence>
<dbReference type="SUPFAM" id="SSF47973">
    <property type="entry name" value="Ribosomal protein S7"/>
    <property type="match status" value="1"/>
</dbReference>
<dbReference type="AlphaFoldDB" id="A0A348G6L6"/>
<organism evidence="5">
    <name type="scientific">Goniomonas avonlea</name>
    <dbReference type="NCBI Taxonomy" id="1255295"/>
    <lineage>
        <taxon>Eukaryota</taxon>
        <taxon>Cryptophyceae</taxon>
        <taxon>Cyathomonadacea</taxon>
        <taxon>Goniomonadaceae</taxon>
        <taxon>Goniomonas</taxon>
    </lineage>
</organism>
<gene>
    <name evidence="5" type="primary">rps7</name>
</gene>
<dbReference type="InterPro" id="IPR036823">
    <property type="entry name" value="Ribosomal_uS7_dom_sf"/>
</dbReference>
<dbReference type="EMBL" id="AP018919">
    <property type="protein sequence ID" value="BBF98313.1"/>
    <property type="molecule type" value="Genomic_DNA"/>
</dbReference>
<reference evidence="5" key="1">
    <citation type="journal article" date="2018" name="BMC Biol.">
        <title>Nuclear genome sequence of the plastid-lacking cryptomonad Goniomonas avonlea provides insights into the evolution of secondary plastids.</title>
        <authorList>
            <person name="Cenci U."/>
            <person name="Sibbald S.J."/>
            <person name="Curtis B.A."/>
            <person name="Kamikawa R."/>
            <person name="Eme L."/>
            <person name="Moog D."/>
            <person name="Henrissat B."/>
            <person name="Marechal E."/>
            <person name="Chabi M."/>
            <person name="Djemiel C."/>
            <person name="Roger A.J."/>
            <person name="Kim E."/>
            <person name="Archibald J.M."/>
        </authorList>
    </citation>
    <scope>NUCLEOTIDE SEQUENCE</scope>
</reference>
<dbReference type="InterPro" id="IPR023798">
    <property type="entry name" value="Ribosomal_uS7_dom"/>
</dbReference>
<keyword evidence="5" id="KW-0496">Mitochondrion</keyword>
<feature type="domain" description="Small ribosomal subunit protein uS7" evidence="4">
    <location>
        <begin position="179"/>
        <end position="263"/>
    </location>
</feature>
<keyword evidence="2 5" id="KW-0689">Ribosomal protein</keyword>
<evidence type="ECO:0000259" key="4">
    <source>
        <dbReference type="Pfam" id="PF00177"/>
    </source>
</evidence>
<geneLocation type="mitochondrion" evidence="5"/>